<evidence type="ECO:0008006" key="3">
    <source>
        <dbReference type="Google" id="ProtNLM"/>
    </source>
</evidence>
<name>A0A169RKI2_9HYPH</name>
<geneLocation type="plasmid" evidence="2">
    <name>pmppm03 dna</name>
</geneLocation>
<organism evidence="1 2">
    <name type="scientific">Methylorubrum populi</name>
    <dbReference type="NCBI Taxonomy" id="223967"/>
    <lineage>
        <taxon>Bacteria</taxon>
        <taxon>Pseudomonadati</taxon>
        <taxon>Pseudomonadota</taxon>
        <taxon>Alphaproteobacteria</taxon>
        <taxon>Hyphomicrobiales</taxon>
        <taxon>Methylobacteriaceae</taxon>
        <taxon>Methylorubrum</taxon>
    </lineage>
</organism>
<proteinExistence type="predicted"/>
<protein>
    <recommendedName>
        <fullName evidence="3">Abi family protein</fullName>
    </recommendedName>
</protein>
<reference evidence="1 2" key="1">
    <citation type="journal article" date="2016" name="Genome Announc.">
        <title>Complete Genome Sequence of Methylobacterium populi P-1M, Isolated from Pink-Pigmented Household Biofilm.</title>
        <authorList>
            <person name="Morohoshi T."/>
            <person name="Ikeda T."/>
        </authorList>
    </citation>
    <scope>NUCLEOTIDE SEQUENCE [LARGE SCALE GENOMIC DNA]</scope>
    <source>
        <strain evidence="1 2">P-1M</strain>
        <plasmid evidence="2">Plasmid pmppm03 dna</plasmid>
    </source>
</reference>
<keyword evidence="1" id="KW-0614">Plasmid</keyword>
<dbReference type="Proteomes" id="UP000218288">
    <property type="component" value="Plasmid pMPPM03"/>
</dbReference>
<dbReference type="EMBL" id="AP014812">
    <property type="protein sequence ID" value="BAU94142.1"/>
    <property type="molecule type" value="Genomic_DNA"/>
</dbReference>
<accession>A0A169RKI2</accession>
<dbReference type="AlphaFoldDB" id="A0A169RKI2"/>
<sequence>MPTFADVLSTDRFATYRHWANGDDPLALRLYTFNVQLSAALYGPLHMLEVALRNRADTQLTAVYGPNWLDDPAALPGRYQQESVNKARATLLRERKPANHGQMVAELTFGFWSSLFGHDATHLWQHLRPIFQAKGIQRGLIAGQLRDLRHLRNRVAHYEPILAQPLAQRYGNLTTLTGWLSPTAAAWIAQTSTWGGLYPAVPVLVPDAAGDLRVEPAVIPYLPT</sequence>
<dbReference type="OrthoDB" id="9813050at2"/>
<gene>
    <name evidence="1" type="ORF">MPPM_5537</name>
</gene>
<evidence type="ECO:0000313" key="2">
    <source>
        <dbReference type="Proteomes" id="UP000218288"/>
    </source>
</evidence>
<dbReference type="RefSeq" id="WP_096488078.1">
    <property type="nucleotide sequence ID" value="NZ_AP014812.1"/>
</dbReference>
<evidence type="ECO:0000313" key="1">
    <source>
        <dbReference type="EMBL" id="BAU94142.1"/>
    </source>
</evidence>